<keyword evidence="1" id="KW-0945">Host-virus interaction</keyword>
<feature type="compositionally biased region" description="Low complexity" evidence="2">
    <location>
        <begin position="15"/>
        <end position="24"/>
    </location>
</feature>
<feature type="region of interest" description="Disordered" evidence="2">
    <location>
        <begin position="326"/>
        <end position="361"/>
    </location>
</feature>
<dbReference type="PANTHER" id="PTHR13037">
    <property type="entry name" value="FORMIN"/>
    <property type="match status" value="1"/>
</dbReference>
<dbReference type="PANTHER" id="PTHR13037:SF24">
    <property type="entry name" value="POLYCOMB PROTEIN PCL-RELATED"/>
    <property type="match status" value="1"/>
</dbReference>
<proteinExistence type="predicted"/>
<feature type="region of interest" description="Disordered" evidence="2">
    <location>
        <begin position="998"/>
        <end position="1017"/>
    </location>
</feature>
<feature type="region of interest" description="Disordered" evidence="2">
    <location>
        <begin position="601"/>
        <end position="788"/>
    </location>
</feature>
<feature type="compositionally biased region" description="Acidic residues" evidence="2">
    <location>
        <begin position="823"/>
        <end position="857"/>
    </location>
</feature>
<feature type="compositionally biased region" description="Acidic residues" evidence="2">
    <location>
        <begin position="664"/>
        <end position="691"/>
    </location>
</feature>
<feature type="compositionally biased region" description="Acidic residues" evidence="2">
    <location>
        <begin position="756"/>
        <end position="765"/>
    </location>
</feature>
<dbReference type="OMA" id="VSEQHFL"/>
<dbReference type="EMBL" id="KN817536">
    <property type="protein sequence ID" value="KJA24611.1"/>
    <property type="molecule type" value="Genomic_DNA"/>
</dbReference>
<feature type="compositionally biased region" description="Basic and acidic residues" evidence="2">
    <location>
        <begin position="1"/>
        <end position="12"/>
    </location>
</feature>
<feature type="region of interest" description="Disordered" evidence="2">
    <location>
        <begin position="816"/>
        <end position="858"/>
    </location>
</feature>
<feature type="compositionally biased region" description="Acidic residues" evidence="2">
    <location>
        <begin position="200"/>
        <end position="209"/>
    </location>
</feature>
<feature type="compositionally biased region" description="Low complexity" evidence="2">
    <location>
        <begin position="438"/>
        <end position="447"/>
    </location>
</feature>
<evidence type="ECO:0000256" key="1">
    <source>
        <dbReference type="ARBA" id="ARBA00022581"/>
    </source>
</evidence>
<feature type="compositionally biased region" description="Low complexity" evidence="2">
    <location>
        <begin position="954"/>
        <end position="965"/>
    </location>
</feature>
<feature type="region of interest" description="Disordered" evidence="2">
    <location>
        <begin position="1"/>
        <end position="109"/>
    </location>
</feature>
<dbReference type="STRING" id="945553.A0A0D2P7J1"/>
<feature type="compositionally biased region" description="Polar residues" evidence="2">
    <location>
        <begin position="336"/>
        <end position="353"/>
    </location>
</feature>
<organism evidence="3 4">
    <name type="scientific">Hypholoma sublateritium (strain FD-334 SS-4)</name>
    <dbReference type="NCBI Taxonomy" id="945553"/>
    <lineage>
        <taxon>Eukaryota</taxon>
        <taxon>Fungi</taxon>
        <taxon>Dikarya</taxon>
        <taxon>Basidiomycota</taxon>
        <taxon>Agaricomycotina</taxon>
        <taxon>Agaricomycetes</taxon>
        <taxon>Agaricomycetidae</taxon>
        <taxon>Agaricales</taxon>
        <taxon>Agaricineae</taxon>
        <taxon>Strophariaceae</taxon>
        <taxon>Hypholoma</taxon>
    </lineage>
</organism>
<feature type="compositionally biased region" description="Polar residues" evidence="2">
    <location>
        <begin position="633"/>
        <end position="643"/>
    </location>
</feature>
<evidence type="ECO:0000313" key="3">
    <source>
        <dbReference type="EMBL" id="KJA24611.1"/>
    </source>
</evidence>
<feature type="region of interest" description="Disordered" evidence="2">
    <location>
        <begin position="181"/>
        <end position="306"/>
    </location>
</feature>
<evidence type="ECO:0000256" key="2">
    <source>
        <dbReference type="SAM" id="MobiDB-lite"/>
    </source>
</evidence>
<dbReference type="Proteomes" id="UP000054270">
    <property type="component" value="Unassembled WGS sequence"/>
</dbReference>
<evidence type="ECO:0000313" key="4">
    <source>
        <dbReference type="Proteomes" id="UP000054270"/>
    </source>
</evidence>
<name>A0A0D2P7J1_HYPSF</name>
<feature type="compositionally biased region" description="Polar residues" evidence="2">
    <location>
        <begin position="448"/>
        <end position="458"/>
    </location>
</feature>
<dbReference type="OrthoDB" id="2528184at2759"/>
<gene>
    <name evidence="3" type="ORF">HYPSUDRAFT_200480</name>
</gene>
<reference evidence="4" key="1">
    <citation type="submission" date="2014-04" db="EMBL/GenBank/DDBJ databases">
        <title>Evolutionary Origins and Diversification of the Mycorrhizal Mutualists.</title>
        <authorList>
            <consortium name="DOE Joint Genome Institute"/>
            <consortium name="Mycorrhizal Genomics Consortium"/>
            <person name="Kohler A."/>
            <person name="Kuo A."/>
            <person name="Nagy L.G."/>
            <person name="Floudas D."/>
            <person name="Copeland A."/>
            <person name="Barry K.W."/>
            <person name="Cichocki N."/>
            <person name="Veneault-Fourrey C."/>
            <person name="LaButti K."/>
            <person name="Lindquist E.A."/>
            <person name="Lipzen A."/>
            <person name="Lundell T."/>
            <person name="Morin E."/>
            <person name="Murat C."/>
            <person name="Riley R."/>
            <person name="Ohm R."/>
            <person name="Sun H."/>
            <person name="Tunlid A."/>
            <person name="Henrissat B."/>
            <person name="Grigoriev I.V."/>
            <person name="Hibbett D.S."/>
            <person name="Martin F."/>
        </authorList>
    </citation>
    <scope>NUCLEOTIDE SEQUENCE [LARGE SCALE GENOMIC DNA]</scope>
    <source>
        <strain evidence="4">FD-334 SS-4</strain>
    </source>
</reference>
<sequence length="1331" mass="142867">MADAAAKNRFDSFKLGLGLPSSGPIGAPRHAHSRSHSRNLSISSFSKSTTVNDSASPTFPSPIPSPTSPNLVPSTKRNSHHRRRSSVSTRHESAEMMGVALPDLPPSTSDDNINLGEKDSIRRRALWALEGKPDLAFSKVEIPNISTADMDKMLFDLSSKPPVAPSYGNALNSMMGSKRDSFKLLGPSSSAKDQLHTLVEEEEEEDESPEISKEEPASSIKENVPPTPVLALTKATPSKPRPSNLNLRPLSLTPENLQTAPGLPSPSPSPNPRTGLRSLSLAPIDDTTASTTVKQSRRASLVISPPPSRRPVLNLALEQLENTFNTCDDDSKPTRRSSISYKRSSHGSMTTNIVGLPTPEMTPTFGRRYSGSDRESISSLGLVANTTADDDFFPAPPTQTRPLSASEQHFLFKSHNALLARITDLERALSMRRRESGGAFSAAGSSSRPMSAASNRSSLSDRDGSNRTHSPSPSEPSDEMLRLVADLKAERDELKRDADGWRTRVGDMEAQLSVLAKRVENERRDAWVARSRGGLLEVEKSVLVKKATALEEAQALRAKEHATATAAWEVERALLVEKEAKAVLRAAELEAQLERVRDELEAERAASKAPMSDPQATPVPPARATVHGLGLSSVDSESSATDIDSSDDGFRNPFAFKISGSDSYSEEDTYGSEDEEEDALAGYEDEDDADTDMSLQSSSSYGSEEDLPHRMERAASPTTPRPNQVFTPPRPAHERRATLSKAWKFPFGGAPRAAEPEPEVEDEEDRFFGCLDDGEGDGMREVPSSPSAYSYEKSKGLFASGFKLAPSNDNASFFMPGIGFPAEESEEESALSVVDEEEEADEEDRLSAPADDDDMFGEDIGGIRIIFTPPQEEEVPEERKQIQLCSPTKRTSPPPMLPALDFGFGQEDEDTEDDSMDGIPFNFGRALAEERQPSPSPLPVRAAAIPVPTMMMTPPSSLPRASSPAVTVSQRPASPSMIPRPASPSVSSIPRLAKAASATVGTPIKSPPGRAATLPMSPTASFITPPPKRAGSLMSFIPTPVASPSPMRIASGGAPRPKVTIAPSTFIRQPPARKAVPPVSISKTLTNVSPSTARYASSSSPSTAAPSFYTLFDVASSAGSGAAVHAHACMPSVDLTQDGLGATSISAMVTSPFKSLTSLIPRAWSAPAIPVRGEEEDGASPRRTGGSRARLPWAALSACLAAAATARLCPSEPPLSPKLLLAIILHLLAIAAAHTYRWTCLDCTIFPLMTLHPYTSHLTHPHLSMPSMPHRPPPPLRVAQRLCAPHHPYVPSPLIDFLPPCAPPIQCLSSVASVLFFSPLYPHYTYIRVAA</sequence>
<feature type="compositionally biased region" description="Polar residues" evidence="2">
    <location>
        <begin position="716"/>
        <end position="726"/>
    </location>
</feature>
<keyword evidence="4" id="KW-1185">Reference proteome</keyword>
<accession>A0A0D2P7J1</accession>
<feature type="region of interest" description="Disordered" evidence="2">
    <location>
        <begin position="438"/>
        <end position="479"/>
    </location>
</feature>
<feature type="region of interest" description="Disordered" evidence="2">
    <location>
        <begin position="954"/>
        <end position="987"/>
    </location>
</feature>
<protein>
    <submittedName>
        <fullName evidence="3">Uncharacterized protein</fullName>
    </submittedName>
</protein>